<keyword evidence="12" id="KW-0325">Glycoprotein</keyword>
<keyword evidence="4 13" id="KW-0645">Protease</keyword>
<evidence type="ECO:0000256" key="3">
    <source>
        <dbReference type="ARBA" id="ARBA00008261"/>
    </source>
</evidence>
<dbReference type="GO" id="GO:0005886">
    <property type="term" value="C:plasma membrane"/>
    <property type="evidence" value="ECO:0007669"/>
    <property type="project" value="UniProtKB-SubCell"/>
</dbReference>
<comment type="function">
    <text evidence="13">Metalloprotease that acts as a negative regulator of the Wnt signaling pathway by mediating the cleavage of the N-terminal residues of a subset of Wnt proteins. Following cleavage, Wnt proteins become oxidized and form large disulfide-bond oligomers, leading to their inactivation.</text>
</comment>
<dbReference type="InterPro" id="IPR040230">
    <property type="entry name" value="TIKI1/2-like"/>
</dbReference>
<keyword evidence="5" id="KW-0812">Transmembrane</keyword>
<comment type="subcellular location">
    <subcellularLocation>
        <location evidence="13">Cell membrane</location>
        <topology evidence="13">Single-pass type I membrane protein</topology>
    </subcellularLocation>
    <subcellularLocation>
        <location evidence="2">Membrane</location>
        <topology evidence="2">Single-pass type I membrane protein</topology>
    </subcellularLocation>
</comment>
<dbReference type="OrthoDB" id="10040378at2759"/>
<keyword evidence="13" id="KW-1003">Cell membrane</keyword>
<gene>
    <name evidence="17" type="primary">LOC109486294</name>
</gene>
<evidence type="ECO:0000256" key="5">
    <source>
        <dbReference type="ARBA" id="ARBA00022692"/>
    </source>
</evidence>
<keyword evidence="8 13" id="KW-0378">Hydrolase</keyword>
<comment type="similarity">
    <text evidence="3 13">Belongs to the TIKI family.</text>
</comment>
<dbReference type="KEGG" id="bbel:109486294"/>
<keyword evidence="16" id="KW-1185">Reference proteome</keyword>
<accession>A0A6P5AUI7</accession>
<dbReference type="GO" id="GO:0004222">
    <property type="term" value="F:metalloendopeptidase activity"/>
    <property type="evidence" value="ECO:0007669"/>
    <property type="project" value="UniProtKB-UniRule"/>
</dbReference>
<dbReference type="GeneID" id="109486294"/>
<evidence type="ECO:0000256" key="15">
    <source>
        <dbReference type="SAM" id="SignalP"/>
    </source>
</evidence>
<comment type="cofactor">
    <cofactor evidence="13">
        <name>Mn(2+)</name>
        <dbReference type="ChEBI" id="CHEBI:29035"/>
    </cofactor>
    <cofactor evidence="13">
        <name>Co(2+)</name>
        <dbReference type="ChEBI" id="CHEBI:48828"/>
    </cofactor>
    <text evidence="13">Divalent metal cations. Mn(2+) or Co(2+).</text>
</comment>
<feature type="chain" id="PRO_5028485023" description="Metalloprotease TIKI" evidence="15">
    <location>
        <begin position="36"/>
        <end position="507"/>
    </location>
</feature>
<dbReference type="EC" id="3.4.-.-" evidence="13"/>
<evidence type="ECO:0000256" key="7">
    <source>
        <dbReference type="ARBA" id="ARBA00022729"/>
    </source>
</evidence>
<sequence length="507" mass="58560">MLVAAGFPELSLSSAHMLWFRLAVLLHVVWQLTSAEGSRRQGRRDRTSNYQQEEPCKYTNQEELNSFLWTIQRNPPSYFFGTIHVPYTRVWDFIPSNSKQAFHQSNHVFVELDLTDPYTVSALSSCQMLPEGKSLGDVLPEDIYRRLKQHLKYVKNMMPLWVTADQRGRGLYADYLFNAITGNWERKRPVWVMLMVNSLTEVDVRTRGIPVLDLFLAQEAARLNKRTGAVEKVEEQCMPLNGLNISQVLFALNQTLWQQENIRSGQLPMSFSTDDLIHHYNCGDLNTIIFDHHTAQVPNLLNTSLSPPDLEQAQQIDEYFRTELILLRNQRMAGRVSKLLQDHPNDSFFFAFGAGHFIGNNTVIDLLRRNGLDIAYVPSNVTLNTSNSDQSATPPTFPSLRTRLTSLFCPDNNGKPRNCRRRRKKRRRIHRENERPRQFNDLWIRIEESDSPSTTSQSPTEVPPRRLYSLQRVSSRRSVSSHCTHTWWLLTVVALAAMRGPHLLVMR</sequence>
<evidence type="ECO:0000256" key="2">
    <source>
        <dbReference type="ARBA" id="ARBA00004479"/>
    </source>
</evidence>
<dbReference type="GO" id="GO:0030178">
    <property type="term" value="P:negative regulation of Wnt signaling pathway"/>
    <property type="evidence" value="ECO:0007669"/>
    <property type="project" value="UniProtKB-UniRule"/>
</dbReference>
<reference evidence="17" key="1">
    <citation type="submission" date="2025-08" db="UniProtKB">
        <authorList>
            <consortium name="RefSeq"/>
        </authorList>
    </citation>
    <scope>IDENTIFICATION</scope>
    <source>
        <tissue evidence="17">Gonad</tissue>
    </source>
</reference>
<dbReference type="InterPro" id="IPR002816">
    <property type="entry name" value="TraB/PrgY/GumN_fam"/>
</dbReference>
<keyword evidence="10 13" id="KW-0482">Metalloprotease</keyword>
<dbReference type="AlphaFoldDB" id="A0A6P5AUI7"/>
<dbReference type="GO" id="GO:0016055">
    <property type="term" value="P:Wnt signaling pathway"/>
    <property type="evidence" value="ECO:0007669"/>
    <property type="project" value="UniProtKB-KW"/>
</dbReference>
<comment type="cofactor">
    <cofactor evidence="1">
        <name>Co(2+)</name>
        <dbReference type="ChEBI" id="CHEBI:48828"/>
    </cofactor>
</comment>
<name>A0A6P5AUI7_BRABE</name>
<keyword evidence="11" id="KW-0472">Membrane</keyword>
<dbReference type="Pfam" id="PF01963">
    <property type="entry name" value="TraB_PrgY_gumN"/>
    <property type="match status" value="1"/>
</dbReference>
<evidence type="ECO:0000256" key="8">
    <source>
        <dbReference type="ARBA" id="ARBA00022801"/>
    </source>
</evidence>
<evidence type="ECO:0000313" key="16">
    <source>
        <dbReference type="Proteomes" id="UP000515135"/>
    </source>
</evidence>
<keyword evidence="13" id="KW-0879">Wnt signaling pathway</keyword>
<organism evidence="16 17">
    <name type="scientific">Branchiostoma belcheri</name>
    <name type="common">Amphioxus</name>
    <dbReference type="NCBI Taxonomy" id="7741"/>
    <lineage>
        <taxon>Eukaryota</taxon>
        <taxon>Metazoa</taxon>
        <taxon>Chordata</taxon>
        <taxon>Cephalochordata</taxon>
        <taxon>Leptocardii</taxon>
        <taxon>Amphioxiformes</taxon>
        <taxon>Branchiostomatidae</taxon>
        <taxon>Branchiostoma</taxon>
    </lineage>
</organism>
<evidence type="ECO:0000313" key="17">
    <source>
        <dbReference type="RefSeq" id="XP_019645646.1"/>
    </source>
</evidence>
<proteinExistence type="inferred from homology"/>
<evidence type="ECO:0000256" key="4">
    <source>
        <dbReference type="ARBA" id="ARBA00022670"/>
    </source>
</evidence>
<evidence type="ECO:0000256" key="12">
    <source>
        <dbReference type="ARBA" id="ARBA00023180"/>
    </source>
</evidence>
<keyword evidence="7 13" id="KW-0732">Signal</keyword>
<evidence type="ECO:0000256" key="9">
    <source>
        <dbReference type="ARBA" id="ARBA00022989"/>
    </source>
</evidence>
<dbReference type="CDD" id="cd14789">
    <property type="entry name" value="Tiki"/>
    <property type="match status" value="1"/>
</dbReference>
<evidence type="ECO:0000256" key="14">
    <source>
        <dbReference type="SAM" id="MobiDB-lite"/>
    </source>
</evidence>
<keyword evidence="6 13" id="KW-0479">Metal-binding</keyword>
<dbReference type="RefSeq" id="XP_019645646.1">
    <property type="nucleotide sequence ID" value="XM_019790087.1"/>
</dbReference>
<feature type="signal peptide" evidence="15">
    <location>
        <begin position="1"/>
        <end position="35"/>
    </location>
</feature>
<feature type="region of interest" description="Disordered" evidence="14">
    <location>
        <begin position="411"/>
        <end position="432"/>
    </location>
</feature>
<evidence type="ECO:0000256" key="6">
    <source>
        <dbReference type="ARBA" id="ARBA00022723"/>
    </source>
</evidence>
<evidence type="ECO:0000256" key="10">
    <source>
        <dbReference type="ARBA" id="ARBA00023049"/>
    </source>
</evidence>
<dbReference type="GO" id="GO:0006508">
    <property type="term" value="P:proteolysis"/>
    <property type="evidence" value="ECO:0007669"/>
    <property type="project" value="UniProtKB-KW"/>
</dbReference>
<evidence type="ECO:0000256" key="11">
    <source>
        <dbReference type="ARBA" id="ARBA00023136"/>
    </source>
</evidence>
<dbReference type="GO" id="GO:0046872">
    <property type="term" value="F:metal ion binding"/>
    <property type="evidence" value="ECO:0007669"/>
    <property type="project" value="UniProtKB-UniRule"/>
</dbReference>
<evidence type="ECO:0000256" key="1">
    <source>
        <dbReference type="ARBA" id="ARBA00001941"/>
    </source>
</evidence>
<dbReference type="Proteomes" id="UP000515135">
    <property type="component" value="Unplaced"/>
</dbReference>
<evidence type="ECO:0000256" key="13">
    <source>
        <dbReference type="RuleBase" id="RU369069"/>
    </source>
</evidence>
<dbReference type="PANTHER" id="PTHR31120">
    <property type="entry name" value="METALLOPROTEASE TIKI"/>
    <property type="match status" value="1"/>
</dbReference>
<dbReference type="PANTHER" id="PTHR31120:SF6">
    <property type="entry name" value="METALLOPROTEASE TIKI HOMOLOG"/>
    <property type="match status" value="1"/>
</dbReference>
<feature type="compositionally biased region" description="Basic residues" evidence="14">
    <location>
        <begin position="417"/>
        <end position="430"/>
    </location>
</feature>
<protein>
    <recommendedName>
        <fullName evidence="13">Metalloprotease TIKI</fullName>
        <ecNumber evidence="13">3.4.-.-</ecNumber>
    </recommendedName>
    <alternativeName>
        <fullName evidence="13">TRAB domain-containing protein 2</fullName>
    </alternativeName>
</protein>
<keyword evidence="9" id="KW-1133">Transmembrane helix</keyword>